<dbReference type="PANTHER" id="PTHR43881:SF1">
    <property type="entry name" value="GAMMA-GLUTAMYLTRANSPEPTIDASE (AFU_ORTHOLOGUE AFUA_4G13580)"/>
    <property type="match status" value="1"/>
</dbReference>
<dbReference type="GO" id="GO:0006751">
    <property type="term" value="P:glutathione catabolic process"/>
    <property type="evidence" value="ECO:0007669"/>
    <property type="project" value="UniProtKB-UniRule"/>
</dbReference>
<dbReference type="GO" id="GO:0036374">
    <property type="term" value="F:glutathione hydrolase activity"/>
    <property type="evidence" value="ECO:0007669"/>
    <property type="project" value="UniProtKB-UniRule"/>
</dbReference>
<dbReference type="EC" id="2.3.2.2" evidence="6"/>
<dbReference type="InterPro" id="IPR052896">
    <property type="entry name" value="GGT-like_enzyme"/>
</dbReference>
<feature type="active site" description="Nucleophile" evidence="4">
    <location>
        <position position="375"/>
    </location>
</feature>
<evidence type="ECO:0000313" key="9">
    <source>
        <dbReference type="EMBL" id="WKW14297.1"/>
    </source>
</evidence>
<evidence type="ECO:0000256" key="4">
    <source>
        <dbReference type="PIRSR" id="PIRSR600101-1"/>
    </source>
</evidence>
<keyword evidence="6 9" id="KW-0808">Transferase</keyword>
<evidence type="ECO:0000256" key="7">
    <source>
        <dbReference type="SAM" id="SignalP"/>
    </source>
</evidence>
<dbReference type="NCBIfam" id="TIGR00066">
    <property type="entry name" value="g_glut_trans"/>
    <property type="match status" value="1"/>
</dbReference>
<reference evidence="9" key="1">
    <citation type="submission" date="2023-07" db="EMBL/GenBank/DDBJ databases">
        <authorList>
            <person name="Haufschild T."/>
            <person name="Kallscheuer N."/>
            <person name="Hammer J."/>
            <person name="Kohn T."/>
            <person name="Kabuu M."/>
            <person name="Jogler M."/>
            <person name="Wohfarth N."/>
            <person name="Heuer A."/>
            <person name="Rohde M."/>
            <person name="van Teeseling M.C.F."/>
            <person name="Jogler C."/>
        </authorList>
    </citation>
    <scope>NUCLEOTIDE SEQUENCE</scope>
    <source>
        <strain evidence="8">Strain 138</strain>
        <strain evidence="9">Strain 318</strain>
    </source>
</reference>
<evidence type="ECO:0000256" key="2">
    <source>
        <dbReference type="ARBA" id="ARBA00001089"/>
    </source>
</evidence>
<dbReference type="EMBL" id="CP130613">
    <property type="protein sequence ID" value="WKW14297.1"/>
    <property type="molecule type" value="Genomic_DNA"/>
</dbReference>
<dbReference type="InterPro" id="IPR000101">
    <property type="entry name" value="GGT_peptidase"/>
</dbReference>
<evidence type="ECO:0000256" key="6">
    <source>
        <dbReference type="RuleBase" id="RU368036"/>
    </source>
</evidence>
<feature type="signal peptide" evidence="7">
    <location>
        <begin position="1"/>
        <end position="22"/>
    </location>
</feature>
<dbReference type="Gene3D" id="3.60.20.40">
    <property type="match status" value="1"/>
</dbReference>
<protein>
    <recommendedName>
        <fullName evidence="6">Glutathione hydrolase proenzyme</fullName>
        <ecNumber evidence="6">2.3.2.2</ecNumber>
        <ecNumber evidence="6">3.4.19.13</ecNumber>
    </recommendedName>
    <component>
        <recommendedName>
            <fullName evidence="6">Glutathione hydrolase large chain</fullName>
        </recommendedName>
    </component>
    <component>
        <recommendedName>
            <fullName evidence="6">Glutathione hydrolase small chain</fullName>
        </recommendedName>
    </component>
</protein>
<comment type="catalytic activity">
    <reaction evidence="2 6">
        <text>glutathione + H2O = L-cysteinylglycine + L-glutamate</text>
        <dbReference type="Rhea" id="RHEA:28807"/>
        <dbReference type="ChEBI" id="CHEBI:15377"/>
        <dbReference type="ChEBI" id="CHEBI:29985"/>
        <dbReference type="ChEBI" id="CHEBI:57925"/>
        <dbReference type="ChEBI" id="CHEBI:61694"/>
        <dbReference type="EC" id="3.4.19.13"/>
    </reaction>
</comment>
<dbReference type="GO" id="GO:0103068">
    <property type="term" value="F:leukotriene C4 gamma-glutamyl transferase activity"/>
    <property type="evidence" value="ECO:0007669"/>
    <property type="project" value="UniProtKB-EC"/>
</dbReference>
<evidence type="ECO:0000256" key="3">
    <source>
        <dbReference type="ARBA" id="ARBA00047417"/>
    </source>
</evidence>
<dbReference type="Pfam" id="PF01019">
    <property type="entry name" value="G_glu_transpept"/>
    <property type="match status" value="1"/>
</dbReference>
<keyword evidence="7" id="KW-0732">Signal</keyword>
<comment type="catalytic activity">
    <reaction evidence="1 6">
        <text>an S-substituted glutathione + H2O = an S-substituted L-cysteinylglycine + L-glutamate</text>
        <dbReference type="Rhea" id="RHEA:59468"/>
        <dbReference type="ChEBI" id="CHEBI:15377"/>
        <dbReference type="ChEBI" id="CHEBI:29985"/>
        <dbReference type="ChEBI" id="CHEBI:90779"/>
        <dbReference type="ChEBI" id="CHEBI:143103"/>
        <dbReference type="EC" id="3.4.19.13"/>
    </reaction>
</comment>
<comment type="subunit">
    <text evidence="6">This enzyme consists of two polypeptide chains, which are synthesized in precursor form from a single polypeptide.</text>
</comment>
<evidence type="ECO:0000313" key="10">
    <source>
        <dbReference type="Proteomes" id="UP001229955"/>
    </source>
</evidence>
<name>A0AA49JYT5_9BACT</name>
<dbReference type="InterPro" id="IPR029055">
    <property type="entry name" value="Ntn_hydrolases_N"/>
</dbReference>
<feature type="binding site" evidence="5">
    <location>
        <position position="462"/>
    </location>
    <ligand>
        <name>L-glutamate</name>
        <dbReference type="ChEBI" id="CHEBI:29985"/>
    </ligand>
</feature>
<dbReference type="PANTHER" id="PTHR43881">
    <property type="entry name" value="GAMMA-GLUTAMYLTRANSPEPTIDASE (AFU_ORTHOLOGUE AFUA_4G13580)"/>
    <property type="match status" value="1"/>
</dbReference>
<keyword evidence="6" id="KW-0317">Glutathione biosynthesis</keyword>
<comment type="similarity">
    <text evidence="6">Belongs to the gamma-glutamyltransferase family.</text>
</comment>
<comment type="PTM">
    <text evidence="6">Cleaved by autocatalysis into a large and a small subunit.</text>
</comment>
<keyword evidence="6 9" id="KW-0012">Acyltransferase</keyword>
<accession>A0AA49JYT5</accession>
<dbReference type="EC" id="3.4.19.13" evidence="6"/>
<keyword evidence="10" id="KW-1185">Reference proteome</keyword>
<evidence type="ECO:0000256" key="1">
    <source>
        <dbReference type="ARBA" id="ARBA00001049"/>
    </source>
</evidence>
<dbReference type="RefSeq" id="WP_367887085.1">
    <property type="nucleotide sequence ID" value="NZ_CP130612.1"/>
</dbReference>
<comment type="pathway">
    <text evidence="6">Sulfur metabolism; glutathione metabolism.</text>
</comment>
<evidence type="ECO:0000256" key="5">
    <source>
        <dbReference type="PIRSR" id="PIRSR600101-2"/>
    </source>
</evidence>
<dbReference type="Proteomes" id="UP001229955">
    <property type="component" value="Chromosome"/>
</dbReference>
<keyword evidence="6" id="KW-0378">Hydrolase</keyword>
<dbReference type="PRINTS" id="PR01210">
    <property type="entry name" value="GGTRANSPTASE"/>
</dbReference>
<dbReference type="SUPFAM" id="SSF56235">
    <property type="entry name" value="N-terminal nucleophile aminohydrolases (Ntn hydrolases)"/>
    <property type="match status" value="1"/>
</dbReference>
<proteinExistence type="inferred from homology"/>
<feature type="chain" id="PRO_5041257988" description="Glutathione hydrolase proenzyme" evidence="7">
    <location>
        <begin position="23"/>
        <end position="557"/>
    </location>
</feature>
<dbReference type="InterPro" id="IPR043138">
    <property type="entry name" value="GGT_lsub"/>
</dbReference>
<dbReference type="InterPro" id="IPR043137">
    <property type="entry name" value="GGT_ssub_C"/>
</dbReference>
<organism evidence="9 10">
    <name type="scientific">Pseudogemmatithrix spongiicola</name>
    <dbReference type="NCBI Taxonomy" id="3062599"/>
    <lineage>
        <taxon>Bacteria</taxon>
        <taxon>Pseudomonadati</taxon>
        <taxon>Gemmatimonadota</taxon>
        <taxon>Gemmatimonadia</taxon>
        <taxon>Gemmatimonadales</taxon>
        <taxon>Gemmatimonadaceae</taxon>
        <taxon>Pseudogemmatithrix</taxon>
    </lineage>
</organism>
<keyword evidence="6" id="KW-0865">Zymogen</keyword>
<dbReference type="GO" id="GO:0006750">
    <property type="term" value="P:glutathione biosynthetic process"/>
    <property type="evidence" value="ECO:0007669"/>
    <property type="project" value="UniProtKB-KW"/>
</dbReference>
<comment type="catalytic activity">
    <reaction evidence="3 6">
        <text>an N-terminal (5-L-glutamyl)-[peptide] + an alpha-amino acid = 5-L-glutamyl amino acid + an N-terminal L-alpha-aminoacyl-[peptide]</text>
        <dbReference type="Rhea" id="RHEA:23904"/>
        <dbReference type="Rhea" id="RHEA-COMP:9780"/>
        <dbReference type="Rhea" id="RHEA-COMP:9795"/>
        <dbReference type="ChEBI" id="CHEBI:77644"/>
        <dbReference type="ChEBI" id="CHEBI:78597"/>
        <dbReference type="ChEBI" id="CHEBI:78599"/>
        <dbReference type="ChEBI" id="CHEBI:78608"/>
        <dbReference type="EC" id="2.3.2.2"/>
    </reaction>
</comment>
<dbReference type="EMBL" id="CP130612">
    <property type="protein sequence ID" value="WKW11387.1"/>
    <property type="molecule type" value="Genomic_DNA"/>
</dbReference>
<sequence>MHANPRALALTLTLAVLPLATAAAQRPTTLAGRSTVYAPQGMVATSQPLASAAALEVLRTGGNAVDAAIAASAVLGVTEPHMTGLGGDMFAIVWLAKEQKLVAINASGRAGSRMLRDTLVARGFRAGSQQGAMSVTVPGALAGWDLLARTHGTRSLAQLLEPAIGYARDGFPVTPIIAAQWAEQTDLLQRDAAASATYLPGGRAPRAGEWFRNPDLARTMQAIADSGVSHFYTGTLGRRIVEHVQRLGGFITVDDMRANAPTWVTPISVPFRGYRVWELPPNNQGIAALEMLRILEPYDLKSMGHNSPTYLHHLIEAKKLAYADLDRFVGDADHLELTAEQMLNDAFITARRQLLNPTRAQERVEPGPSRTRSETVYLATADAEGNMVSFINSIYDYFGSGVVVPGTGFALHNRGAGFTLTEGLPNTVAPGKRPFHTLIPGFVTQTVNGREQAYMSFGLMGGGVQAQGHVQMLLNHFVFDMDVQAAIDAPRFRHYNGYRVALEAPFSDAVRAGLESMGHVLINQPPIAFGGAQAIIRLPRGYSAGSDPRKDGLAIGY</sequence>
<accession>A0AA49JT28</accession>
<dbReference type="Gene3D" id="1.10.246.130">
    <property type="match status" value="1"/>
</dbReference>
<evidence type="ECO:0000313" key="8">
    <source>
        <dbReference type="EMBL" id="WKW11387.1"/>
    </source>
</evidence>
<dbReference type="KEGG" id="pspc:Strain318_000632"/>
<dbReference type="AlphaFoldDB" id="A0AA49JYT5"/>
<gene>
    <name evidence="9" type="primary">ggt</name>
    <name evidence="8" type="ORF">Strain138_000632</name>
    <name evidence="9" type="ORF">Strain318_000632</name>
</gene>